<keyword evidence="5" id="KW-1185">Reference proteome</keyword>
<feature type="transmembrane region" description="Helical" evidence="2">
    <location>
        <begin position="49"/>
        <end position="71"/>
    </location>
</feature>
<evidence type="ECO:0000313" key="4">
    <source>
        <dbReference type="EMBL" id="SNZ15708.1"/>
    </source>
</evidence>
<evidence type="ECO:0000256" key="2">
    <source>
        <dbReference type="SAM" id="Phobius"/>
    </source>
</evidence>
<gene>
    <name evidence="4" type="ORF">SAMN05421503_2724</name>
</gene>
<reference evidence="5" key="1">
    <citation type="submission" date="2017-09" db="EMBL/GenBank/DDBJ databases">
        <authorList>
            <person name="Varghese N."/>
            <person name="Submissions S."/>
        </authorList>
    </citation>
    <scope>NUCLEOTIDE SEQUENCE [LARGE SCALE GENOMIC DNA]</scope>
    <source>
        <strain evidence="5">CGMCC 1.8913</strain>
    </source>
</reference>
<dbReference type="PANTHER" id="PTHR42709:SF9">
    <property type="entry name" value="ALKALINE PHOSPHATASE LIKE PROTEIN"/>
    <property type="match status" value="1"/>
</dbReference>
<keyword evidence="2" id="KW-1133">Transmembrane helix</keyword>
<evidence type="ECO:0000313" key="5">
    <source>
        <dbReference type="Proteomes" id="UP000219356"/>
    </source>
</evidence>
<dbReference type="Proteomes" id="UP000219356">
    <property type="component" value="Unassembled WGS sequence"/>
</dbReference>
<sequence length="200" mass="22244">MDDLGSLIESYGYIGIFVVLVLGIVGLPIPDEVLMTYVGYNIFIGRLSWSGAVLAALAGSVVGITISYLLGIKLGLPFLRRFGPKLHISESRIGWTQAFFARRGGLFLMFGYFLPGIRHITAYVAGIANYRFGKFAIFAYLGAIIWVNFFITLGLLLGDKWPVVERVLHGNTKYIIIGTCLALAAYLLIRYRKRRKKKLG</sequence>
<comment type="similarity">
    <text evidence="1">Belongs to the DedA family.</text>
</comment>
<feature type="domain" description="VTT" evidence="3">
    <location>
        <begin position="29"/>
        <end position="154"/>
    </location>
</feature>
<dbReference type="EMBL" id="OBEK01000004">
    <property type="protein sequence ID" value="SNZ15708.1"/>
    <property type="molecule type" value="Genomic_DNA"/>
</dbReference>
<feature type="transmembrane region" description="Helical" evidence="2">
    <location>
        <begin position="172"/>
        <end position="189"/>
    </location>
</feature>
<dbReference type="RefSeq" id="WP_097042952.1">
    <property type="nucleotide sequence ID" value="NZ_OBEK01000004.1"/>
</dbReference>
<evidence type="ECO:0000256" key="1">
    <source>
        <dbReference type="ARBA" id="ARBA00010792"/>
    </source>
</evidence>
<dbReference type="OrthoDB" id="9782291at2"/>
<dbReference type="InterPro" id="IPR032816">
    <property type="entry name" value="VTT_dom"/>
</dbReference>
<accession>A0A285P2N7</accession>
<keyword evidence="2" id="KW-0472">Membrane</keyword>
<organism evidence="4 5">
    <name type="scientific">Terribacillus aidingensis</name>
    <dbReference type="NCBI Taxonomy" id="586416"/>
    <lineage>
        <taxon>Bacteria</taxon>
        <taxon>Bacillati</taxon>
        <taxon>Bacillota</taxon>
        <taxon>Bacilli</taxon>
        <taxon>Bacillales</taxon>
        <taxon>Bacillaceae</taxon>
        <taxon>Terribacillus</taxon>
    </lineage>
</organism>
<dbReference type="InterPro" id="IPR051311">
    <property type="entry name" value="DedA_domain"/>
</dbReference>
<name>A0A285P2N7_9BACI</name>
<keyword evidence="2" id="KW-0812">Transmembrane</keyword>
<feature type="transmembrane region" description="Helical" evidence="2">
    <location>
        <begin position="137"/>
        <end position="157"/>
    </location>
</feature>
<dbReference type="AlphaFoldDB" id="A0A285P2N7"/>
<protein>
    <submittedName>
        <fullName evidence="4">Membrane protein DedA, SNARE-associated domain</fullName>
    </submittedName>
</protein>
<feature type="transmembrane region" description="Helical" evidence="2">
    <location>
        <begin position="12"/>
        <end position="29"/>
    </location>
</feature>
<dbReference type="GO" id="GO:0005886">
    <property type="term" value="C:plasma membrane"/>
    <property type="evidence" value="ECO:0007669"/>
    <property type="project" value="TreeGrafter"/>
</dbReference>
<dbReference type="PANTHER" id="PTHR42709">
    <property type="entry name" value="ALKALINE PHOSPHATASE LIKE PROTEIN"/>
    <property type="match status" value="1"/>
</dbReference>
<dbReference type="Pfam" id="PF09335">
    <property type="entry name" value="VTT_dom"/>
    <property type="match status" value="1"/>
</dbReference>
<proteinExistence type="inferred from homology"/>
<evidence type="ECO:0000259" key="3">
    <source>
        <dbReference type="Pfam" id="PF09335"/>
    </source>
</evidence>